<name>A0A5B2VNN4_9BACT</name>
<sequence>MRYLLYFIYLSWHWGLELAFFVTREEIRGEKKYGIRTIGLDSLPDHLPDQERKHFSIYEPVNYYSATWLLDQLQPADLQTTLLDVGCGRGRVLAMGAVYGFKDMIGIDFSEELCERALEVCEGVQDRHPDINFQIICADARYYDIPERTGVIFLFNPFDGTVMAPFITKVQESLQRHNRPIKVLYANPQFKDLWLEAGFKETGAFEKKRILKGCVLEWM</sequence>
<accession>A0A5B2VNN4</accession>
<dbReference type="RefSeq" id="WP_149841572.1">
    <property type="nucleotide sequence ID" value="NZ_VUOC01000004.1"/>
</dbReference>
<dbReference type="InterPro" id="IPR029063">
    <property type="entry name" value="SAM-dependent_MTases_sf"/>
</dbReference>
<feature type="domain" description="Methyltransferase" evidence="1">
    <location>
        <begin position="83"/>
        <end position="156"/>
    </location>
</feature>
<keyword evidence="3" id="KW-1185">Reference proteome</keyword>
<evidence type="ECO:0000313" key="2">
    <source>
        <dbReference type="EMBL" id="KAA2240394.1"/>
    </source>
</evidence>
<gene>
    <name evidence="2" type="ORF">F0L74_30020</name>
</gene>
<keyword evidence="2" id="KW-0808">Transferase</keyword>
<comment type="caution">
    <text evidence="2">The sequence shown here is derived from an EMBL/GenBank/DDBJ whole genome shotgun (WGS) entry which is preliminary data.</text>
</comment>
<dbReference type="Gene3D" id="3.40.50.150">
    <property type="entry name" value="Vaccinia Virus protein VP39"/>
    <property type="match status" value="1"/>
</dbReference>
<organism evidence="2 3">
    <name type="scientific">Chitinophaga agrisoli</name>
    <dbReference type="NCBI Taxonomy" id="2607653"/>
    <lineage>
        <taxon>Bacteria</taxon>
        <taxon>Pseudomonadati</taxon>
        <taxon>Bacteroidota</taxon>
        <taxon>Chitinophagia</taxon>
        <taxon>Chitinophagales</taxon>
        <taxon>Chitinophagaceae</taxon>
        <taxon>Chitinophaga</taxon>
    </lineage>
</organism>
<dbReference type="SUPFAM" id="SSF53335">
    <property type="entry name" value="S-adenosyl-L-methionine-dependent methyltransferases"/>
    <property type="match status" value="1"/>
</dbReference>
<proteinExistence type="predicted"/>
<dbReference type="Pfam" id="PF13649">
    <property type="entry name" value="Methyltransf_25"/>
    <property type="match status" value="1"/>
</dbReference>
<dbReference type="InterPro" id="IPR041698">
    <property type="entry name" value="Methyltransf_25"/>
</dbReference>
<dbReference type="CDD" id="cd02440">
    <property type="entry name" value="AdoMet_MTases"/>
    <property type="match status" value="1"/>
</dbReference>
<dbReference type="Proteomes" id="UP000324611">
    <property type="component" value="Unassembled WGS sequence"/>
</dbReference>
<reference evidence="2 3" key="1">
    <citation type="submission" date="2019-09" db="EMBL/GenBank/DDBJ databases">
        <title>Chitinophaga ginsengihumi sp. nov., isolated from soil of ginseng rhizosphere.</title>
        <authorList>
            <person name="Lee J."/>
        </authorList>
    </citation>
    <scope>NUCLEOTIDE SEQUENCE [LARGE SCALE GENOMIC DNA]</scope>
    <source>
        <strain evidence="2 3">BN140078</strain>
    </source>
</reference>
<evidence type="ECO:0000259" key="1">
    <source>
        <dbReference type="Pfam" id="PF13649"/>
    </source>
</evidence>
<dbReference type="GO" id="GO:0032259">
    <property type="term" value="P:methylation"/>
    <property type="evidence" value="ECO:0007669"/>
    <property type="project" value="UniProtKB-KW"/>
</dbReference>
<evidence type="ECO:0000313" key="3">
    <source>
        <dbReference type="Proteomes" id="UP000324611"/>
    </source>
</evidence>
<keyword evidence="2" id="KW-0489">Methyltransferase</keyword>
<dbReference type="EMBL" id="VUOC01000004">
    <property type="protein sequence ID" value="KAA2240394.1"/>
    <property type="molecule type" value="Genomic_DNA"/>
</dbReference>
<dbReference type="AlphaFoldDB" id="A0A5B2VNN4"/>
<reference evidence="2 3" key="2">
    <citation type="submission" date="2019-09" db="EMBL/GenBank/DDBJ databases">
        <authorList>
            <person name="Jin C."/>
        </authorList>
    </citation>
    <scope>NUCLEOTIDE SEQUENCE [LARGE SCALE GENOMIC DNA]</scope>
    <source>
        <strain evidence="2 3">BN140078</strain>
    </source>
</reference>
<dbReference type="GO" id="GO:0008168">
    <property type="term" value="F:methyltransferase activity"/>
    <property type="evidence" value="ECO:0007669"/>
    <property type="project" value="UniProtKB-KW"/>
</dbReference>
<protein>
    <submittedName>
        <fullName evidence="2">Class I SAM-dependent methyltransferase</fullName>
    </submittedName>
</protein>